<sequence length="145" mass="16241">MHCCRLLRAARGTGAASPTFVQLCQKTTLTSSQSQADKPCRTEKEDFTMKSMHMHSRSTHVYEASSKGAEVGARNEAAHMNYKPFQPKDVNGILAMPHTINLLTVTPVICAAVCIACVTWGIFYWDVYCRRNYETVLIARPEELQ</sequence>
<evidence type="ECO:0000256" key="1">
    <source>
        <dbReference type="SAM" id="Phobius"/>
    </source>
</evidence>
<feature type="transmembrane region" description="Helical" evidence="1">
    <location>
        <begin position="102"/>
        <end position="125"/>
    </location>
</feature>
<dbReference type="VEuPathDB" id="TriTrypDB:TvY486_0500110"/>
<dbReference type="EMBL" id="HE573021">
    <property type="protein sequence ID" value="CCC47802.1"/>
    <property type="molecule type" value="Genomic_DNA"/>
</dbReference>
<reference evidence="2" key="1">
    <citation type="journal article" date="2012" name="Proc. Natl. Acad. Sci. U.S.A.">
        <title>Antigenic diversity is generated by distinct evolutionary mechanisms in African trypanosome species.</title>
        <authorList>
            <person name="Jackson A.P."/>
            <person name="Berry A."/>
            <person name="Aslett M."/>
            <person name="Allison H.C."/>
            <person name="Burton P."/>
            <person name="Vavrova-Anderson J."/>
            <person name="Brown R."/>
            <person name="Browne H."/>
            <person name="Corton N."/>
            <person name="Hauser H."/>
            <person name="Gamble J."/>
            <person name="Gilderthorp R."/>
            <person name="Marcello L."/>
            <person name="McQuillan J."/>
            <person name="Otto T.D."/>
            <person name="Quail M.A."/>
            <person name="Sanders M.J."/>
            <person name="van Tonder A."/>
            <person name="Ginger M.L."/>
            <person name="Field M.C."/>
            <person name="Barry J.D."/>
            <person name="Hertz-Fowler C."/>
            <person name="Berriman M."/>
        </authorList>
    </citation>
    <scope>NUCLEOTIDE SEQUENCE</scope>
    <source>
        <strain evidence="2">Y486</strain>
    </source>
</reference>
<gene>
    <name evidence="2" type="ORF">TVY486_0500110</name>
</gene>
<keyword evidence="1" id="KW-1133">Transmembrane helix</keyword>
<proteinExistence type="predicted"/>
<organism evidence="2">
    <name type="scientific">Trypanosoma vivax (strain Y486)</name>
    <dbReference type="NCBI Taxonomy" id="1055687"/>
    <lineage>
        <taxon>Eukaryota</taxon>
        <taxon>Discoba</taxon>
        <taxon>Euglenozoa</taxon>
        <taxon>Kinetoplastea</taxon>
        <taxon>Metakinetoplastina</taxon>
        <taxon>Trypanosomatida</taxon>
        <taxon>Trypanosomatidae</taxon>
        <taxon>Trypanosoma</taxon>
        <taxon>Duttonella</taxon>
    </lineage>
</organism>
<keyword evidence="1" id="KW-0812">Transmembrane</keyword>
<accession>G0TV37</accession>
<dbReference type="AlphaFoldDB" id="G0TV37"/>
<evidence type="ECO:0000313" key="2">
    <source>
        <dbReference type="EMBL" id="CCC47802.1"/>
    </source>
</evidence>
<dbReference type="OMA" id="TWGIFYW"/>
<protein>
    <submittedName>
        <fullName evidence="2">Uncharacterized protein</fullName>
    </submittedName>
</protein>
<name>G0TV37_TRYVY</name>
<keyword evidence="1" id="KW-0472">Membrane</keyword>